<evidence type="ECO:0000313" key="1">
    <source>
        <dbReference type="EMBL" id="KAI0043886.1"/>
    </source>
</evidence>
<organism evidence="1 2">
    <name type="scientific">Auriscalpium vulgare</name>
    <dbReference type="NCBI Taxonomy" id="40419"/>
    <lineage>
        <taxon>Eukaryota</taxon>
        <taxon>Fungi</taxon>
        <taxon>Dikarya</taxon>
        <taxon>Basidiomycota</taxon>
        <taxon>Agaricomycotina</taxon>
        <taxon>Agaricomycetes</taxon>
        <taxon>Russulales</taxon>
        <taxon>Auriscalpiaceae</taxon>
        <taxon>Auriscalpium</taxon>
    </lineage>
</organism>
<evidence type="ECO:0000313" key="2">
    <source>
        <dbReference type="Proteomes" id="UP000814033"/>
    </source>
</evidence>
<dbReference type="Proteomes" id="UP000814033">
    <property type="component" value="Unassembled WGS sequence"/>
</dbReference>
<comment type="caution">
    <text evidence="1">The sequence shown here is derived from an EMBL/GenBank/DDBJ whole genome shotgun (WGS) entry which is preliminary data.</text>
</comment>
<dbReference type="EMBL" id="MU276001">
    <property type="protein sequence ID" value="KAI0043886.1"/>
    <property type="molecule type" value="Genomic_DNA"/>
</dbReference>
<sequence length="545" mass="57799">MSSVAVRLDLHSQRSTDLFKRSNTSAHAATLITSEFEYKINITLGGQPFTVQLDSGSADLWVVGTVSNANLTGYNATDSYLDGTVTTGPVKTAVLELAGFTVPDQAFMEVSPSANQLEGSGLIGIGPYNTSTILDALGGQLKGAPPLDRIFGQNISTSNYFTVFSNRLNDTEETTPGTFTIEEVISGYDNIFEQPKIGVTSYPPEKDGSSWQGLLDVNGIIGPNGKPLNVSSSISGNPDKRRLVAVFDTGTTNTYVLPSVAKQIYSVIDGAMFMLSPVPQWLVPCEAEVNVTFKFGGQSYPMHPLDLSRELDSDLDLCAGIFQPSLELAPEYDLLLGDAFLKSVYMLINAGDFVDGSPEGPNITASAAPYVQLLAITDPAKAHLEFVAARLNGSDTTGNQTFNPVPDAFIFGFEEPPVSTDPPASTYPDTPHTNQQAPDPPASTYPDTPHTNQQAPGSAALLSGAAASAAHQQDCFFERHKTAIIVVGAVGGVLLLLLLAAGIFAAVKWRQAARSEGARPARVYRPLDDPAPAGEGEKVAGYSDL</sequence>
<keyword evidence="2" id="KW-1185">Reference proteome</keyword>
<proteinExistence type="predicted"/>
<keyword evidence="1" id="KW-0378">Hydrolase</keyword>
<reference evidence="1" key="2">
    <citation type="journal article" date="2022" name="New Phytol.">
        <title>Evolutionary transition to the ectomycorrhizal habit in the genomes of a hyperdiverse lineage of mushroom-forming fungi.</title>
        <authorList>
            <person name="Looney B."/>
            <person name="Miyauchi S."/>
            <person name="Morin E."/>
            <person name="Drula E."/>
            <person name="Courty P.E."/>
            <person name="Kohler A."/>
            <person name="Kuo A."/>
            <person name="LaButti K."/>
            <person name="Pangilinan J."/>
            <person name="Lipzen A."/>
            <person name="Riley R."/>
            <person name="Andreopoulos W."/>
            <person name="He G."/>
            <person name="Johnson J."/>
            <person name="Nolan M."/>
            <person name="Tritt A."/>
            <person name="Barry K.W."/>
            <person name="Grigoriev I.V."/>
            <person name="Nagy L.G."/>
            <person name="Hibbett D."/>
            <person name="Henrissat B."/>
            <person name="Matheny P.B."/>
            <person name="Labbe J."/>
            <person name="Martin F.M."/>
        </authorList>
    </citation>
    <scope>NUCLEOTIDE SEQUENCE</scope>
    <source>
        <strain evidence="1">FP105234-sp</strain>
    </source>
</reference>
<name>A0ACB8RI54_9AGAM</name>
<accession>A0ACB8RI54</accession>
<gene>
    <name evidence="1" type="ORF">FA95DRAFT_1609010</name>
</gene>
<protein>
    <submittedName>
        <fullName evidence="1">Acid protease</fullName>
    </submittedName>
</protein>
<reference evidence="1" key="1">
    <citation type="submission" date="2021-02" db="EMBL/GenBank/DDBJ databases">
        <authorList>
            <consortium name="DOE Joint Genome Institute"/>
            <person name="Ahrendt S."/>
            <person name="Looney B.P."/>
            <person name="Miyauchi S."/>
            <person name="Morin E."/>
            <person name="Drula E."/>
            <person name="Courty P.E."/>
            <person name="Chicoki N."/>
            <person name="Fauchery L."/>
            <person name="Kohler A."/>
            <person name="Kuo A."/>
            <person name="Labutti K."/>
            <person name="Pangilinan J."/>
            <person name="Lipzen A."/>
            <person name="Riley R."/>
            <person name="Andreopoulos W."/>
            <person name="He G."/>
            <person name="Johnson J."/>
            <person name="Barry K.W."/>
            <person name="Grigoriev I.V."/>
            <person name="Nagy L."/>
            <person name="Hibbett D."/>
            <person name="Henrissat B."/>
            <person name="Matheny P.B."/>
            <person name="Labbe J."/>
            <person name="Martin F."/>
        </authorList>
    </citation>
    <scope>NUCLEOTIDE SEQUENCE</scope>
    <source>
        <strain evidence="1">FP105234-sp</strain>
    </source>
</reference>
<keyword evidence="1" id="KW-0645">Protease</keyword>